<dbReference type="AlphaFoldDB" id="A0AAE3ZR87"/>
<evidence type="ECO:0000313" key="2">
    <source>
        <dbReference type="Proteomes" id="UP001183629"/>
    </source>
</evidence>
<dbReference type="EMBL" id="JAVDYC010000001">
    <property type="protein sequence ID" value="MDR7324166.1"/>
    <property type="molecule type" value="Genomic_DNA"/>
</dbReference>
<evidence type="ECO:0000313" key="1">
    <source>
        <dbReference type="EMBL" id="MDR7324166.1"/>
    </source>
</evidence>
<proteinExistence type="predicted"/>
<organism evidence="1 2">
    <name type="scientific">Catenuloplanes niger</name>
    <dbReference type="NCBI Taxonomy" id="587534"/>
    <lineage>
        <taxon>Bacteria</taxon>
        <taxon>Bacillati</taxon>
        <taxon>Actinomycetota</taxon>
        <taxon>Actinomycetes</taxon>
        <taxon>Micromonosporales</taxon>
        <taxon>Micromonosporaceae</taxon>
        <taxon>Catenuloplanes</taxon>
    </lineage>
</organism>
<reference evidence="1 2" key="1">
    <citation type="submission" date="2023-07" db="EMBL/GenBank/DDBJ databases">
        <title>Sequencing the genomes of 1000 actinobacteria strains.</title>
        <authorList>
            <person name="Klenk H.-P."/>
        </authorList>
    </citation>
    <scope>NUCLEOTIDE SEQUENCE [LARGE SCALE GENOMIC DNA]</scope>
    <source>
        <strain evidence="1 2">DSM 44711</strain>
    </source>
</reference>
<gene>
    <name evidence="1" type="ORF">J2S44_004416</name>
</gene>
<comment type="caution">
    <text evidence="1">The sequence shown here is derived from an EMBL/GenBank/DDBJ whole genome shotgun (WGS) entry which is preliminary data.</text>
</comment>
<protein>
    <submittedName>
        <fullName evidence="1">Uncharacterized protein</fullName>
    </submittedName>
</protein>
<name>A0AAE3ZR87_9ACTN</name>
<keyword evidence="2" id="KW-1185">Reference proteome</keyword>
<accession>A0AAE3ZR87</accession>
<dbReference type="Proteomes" id="UP001183629">
    <property type="component" value="Unassembled WGS sequence"/>
</dbReference>
<sequence>MRLELCNDLTGFWLTIRVTQPVADPHDEGVEIDMRSDDVEDAVREIILSRKSLAGMNRLTLSLIARSAIDEMAVPRDPTGLES</sequence>